<gene>
    <name evidence="1" type="ORF">BO78DRAFT_389831</name>
</gene>
<dbReference type="STRING" id="1448318.A0A319EQ74"/>
<proteinExistence type="predicted"/>
<dbReference type="EMBL" id="KZ826387">
    <property type="protein sequence ID" value="PYI02939.1"/>
    <property type="molecule type" value="Genomic_DNA"/>
</dbReference>
<evidence type="ECO:0000313" key="1">
    <source>
        <dbReference type="EMBL" id="PYI02939.1"/>
    </source>
</evidence>
<dbReference type="AlphaFoldDB" id="A0A319EQ74"/>
<organism evidence="1 2">
    <name type="scientific">Aspergillus sclerotiicarbonarius (strain CBS 121057 / IBT 28362)</name>
    <dbReference type="NCBI Taxonomy" id="1448318"/>
    <lineage>
        <taxon>Eukaryota</taxon>
        <taxon>Fungi</taxon>
        <taxon>Dikarya</taxon>
        <taxon>Ascomycota</taxon>
        <taxon>Pezizomycotina</taxon>
        <taxon>Eurotiomycetes</taxon>
        <taxon>Eurotiomycetidae</taxon>
        <taxon>Eurotiales</taxon>
        <taxon>Aspergillaceae</taxon>
        <taxon>Aspergillus</taxon>
        <taxon>Aspergillus subgen. Circumdati</taxon>
    </lineage>
</organism>
<name>A0A319EQ74_ASPSB</name>
<dbReference type="Proteomes" id="UP000248423">
    <property type="component" value="Unassembled WGS sequence"/>
</dbReference>
<dbReference type="VEuPathDB" id="FungiDB:BO78DRAFT_389831"/>
<protein>
    <submittedName>
        <fullName evidence="1">Uncharacterized protein</fullName>
    </submittedName>
</protein>
<keyword evidence="2" id="KW-1185">Reference proteome</keyword>
<sequence>MSFPDTLREAIARRLPNPERRHEFTFILNWDPCSFPRLRGYGQGHERSLGEFTTITGEETAAIVMTAERYLKSQWPVFGPALLEFMKQVVSVEPQRRNPVRWSTGNTGIVGYKHEGDFHVEVIGTPGDIMRVGEPLVWLAAAFRSTPPGFNVMTVTPVFSDRGFLERAFRPLPALDCAIGFGIKPVDQANHPDAAWWHRLFPDTVVVKGYPVRRRIHSVLRTGLEIDLLTMINQLGINSTTMRNNRIFIEGTTAQTLVASHVHYADNDYPDDDNFVVWCLCTMEDGTQVPVNDTRIPVSPYRISFDIVKNRATRHIIEQHLELKPIAN</sequence>
<accession>A0A319EQ74</accession>
<reference evidence="1 2" key="1">
    <citation type="submission" date="2018-02" db="EMBL/GenBank/DDBJ databases">
        <title>The genomes of Aspergillus section Nigri reveals drivers in fungal speciation.</title>
        <authorList>
            <consortium name="DOE Joint Genome Institute"/>
            <person name="Vesth T.C."/>
            <person name="Nybo J."/>
            <person name="Theobald S."/>
            <person name="Brandl J."/>
            <person name="Frisvad J.C."/>
            <person name="Nielsen K.F."/>
            <person name="Lyhne E.K."/>
            <person name="Kogle M.E."/>
            <person name="Kuo A."/>
            <person name="Riley R."/>
            <person name="Clum A."/>
            <person name="Nolan M."/>
            <person name="Lipzen A."/>
            <person name="Salamov A."/>
            <person name="Henrissat B."/>
            <person name="Wiebenga A."/>
            <person name="De vries R.P."/>
            <person name="Grigoriev I.V."/>
            <person name="Mortensen U.H."/>
            <person name="Andersen M.R."/>
            <person name="Baker S.E."/>
        </authorList>
    </citation>
    <scope>NUCLEOTIDE SEQUENCE [LARGE SCALE GENOMIC DNA]</scope>
    <source>
        <strain evidence="1 2">CBS 121057</strain>
    </source>
</reference>
<evidence type="ECO:0000313" key="2">
    <source>
        <dbReference type="Proteomes" id="UP000248423"/>
    </source>
</evidence>
<dbReference type="OrthoDB" id="4152175at2759"/>